<dbReference type="STRING" id="4846.A0A367KU45"/>
<dbReference type="Proteomes" id="UP000253551">
    <property type="component" value="Unassembled WGS sequence"/>
</dbReference>
<dbReference type="SMART" id="SM00671">
    <property type="entry name" value="SEL1"/>
    <property type="match status" value="7"/>
</dbReference>
<evidence type="ECO:0000313" key="3">
    <source>
        <dbReference type="Proteomes" id="UP000253551"/>
    </source>
</evidence>
<protein>
    <submittedName>
        <fullName evidence="2">ERAD-associated protein</fullName>
    </submittedName>
</protein>
<keyword evidence="3" id="KW-1185">Reference proteome</keyword>
<dbReference type="InterPro" id="IPR011990">
    <property type="entry name" value="TPR-like_helical_dom_sf"/>
</dbReference>
<dbReference type="Pfam" id="PF08238">
    <property type="entry name" value="Sel1"/>
    <property type="match status" value="8"/>
</dbReference>
<comment type="caution">
    <text evidence="2">The sequence shown here is derived from an EMBL/GenBank/DDBJ whole genome shotgun (WGS) entry which is preliminary data.</text>
</comment>
<sequence length="372" mass="42786">QIYYSGTRDIKKNYKEAIRYFTQIIDKKGPIPKDKAKKKEAKQVGQAAGYLGLMHWRGEGVKADVKTAYRWFQEGLAYDDPISQNAVGLMYKNGIVVEENQRVALHYFKLAATQEYSEAEINLALEYVQDDQTLPVAIELLNKAAESKHLLAYWYLGQLNDQGYTASRSCRVSVHYYKAISEAGDWLHPTIENGFSAYTIGDQENALLYYMLAAERGYEIAQSNVAFLLDPDRRLWDFMPLLTKKTKVKDENAENNAFIYWSRSAHQNNVDARVKMCDYYYKGIGTKTDYEKAAACYRNAAEDYRSPLAYWNLGWMYENGVGVQKDLPLAKRAYDLALENDADAYLPIKLSLLSWWKNWWTLSLTGNNEVTK</sequence>
<dbReference type="GO" id="GO:0005789">
    <property type="term" value="C:endoplasmic reticulum membrane"/>
    <property type="evidence" value="ECO:0007669"/>
    <property type="project" value="TreeGrafter"/>
</dbReference>
<reference evidence="2 3" key="1">
    <citation type="journal article" date="2018" name="G3 (Bethesda)">
        <title>Phylogenetic and Phylogenomic Definition of Rhizopus Species.</title>
        <authorList>
            <person name="Gryganskyi A.P."/>
            <person name="Golan J."/>
            <person name="Dolatabadi S."/>
            <person name="Mondo S."/>
            <person name="Robb S."/>
            <person name="Idnurm A."/>
            <person name="Muszewska A."/>
            <person name="Steczkiewicz K."/>
            <person name="Masonjones S."/>
            <person name="Liao H.L."/>
            <person name="Gajdeczka M.T."/>
            <person name="Anike F."/>
            <person name="Vuek A."/>
            <person name="Anishchenko I.M."/>
            <person name="Voigt K."/>
            <person name="de Hoog G.S."/>
            <person name="Smith M.E."/>
            <person name="Heitman J."/>
            <person name="Vilgalys R."/>
            <person name="Stajich J.E."/>
        </authorList>
    </citation>
    <scope>NUCLEOTIDE SEQUENCE [LARGE SCALE GENOMIC DNA]</scope>
    <source>
        <strain evidence="2 3">LSU 92-RS-03</strain>
    </source>
</reference>
<dbReference type="SUPFAM" id="SSF81901">
    <property type="entry name" value="HCP-like"/>
    <property type="match status" value="2"/>
</dbReference>
<evidence type="ECO:0000256" key="1">
    <source>
        <dbReference type="ARBA" id="ARBA00038101"/>
    </source>
</evidence>
<dbReference type="AlphaFoldDB" id="A0A367KU45"/>
<organism evidence="2 3">
    <name type="scientific">Rhizopus stolonifer</name>
    <name type="common">Rhizopus nigricans</name>
    <dbReference type="NCBI Taxonomy" id="4846"/>
    <lineage>
        <taxon>Eukaryota</taxon>
        <taxon>Fungi</taxon>
        <taxon>Fungi incertae sedis</taxon>
        <taxon>Mucoromycota</taxon>
        <taxon>Mucoromycotina</taxon>
        <taxon>Mucoromycetes</taxon>
        <taxon>Mucorales</taxon>
        <taxon>Mucorineae</taxon>
        <taxon>Rhizopodaceae</taxon>
        <taxon>Rhizopus</taxon>
    </lineage>
</organism>
<accession>A0A367KU45</accession>
<evidence type="ECO:0000313" key="2">
    <source>
        <dbReference type="EMBL" id="RCI05731.1"/>
    </source>
</evidence>
<dbReference type="InterPro" id="IPR050767">
    <property type="entry name" value="Sel1_AlgK"/>
</dbReference>
<name>A0A367KU45_RHIST</name>
<feature type="non-terminal residue" evidence="2">
    <location>
        <position position="1"/>
    </location>
</feature>
<dbReference type="PANTHER" id="PTHR11102:SF147">
    <property type="entry name" value="SEL1L ADAPTOR SUBUNIT OF ERAD E3 UBIQUITIN LIGASE"/>
    <property type="match status" value="1"/>
</dbReference>
<comment type="similarity">
    <text evidence="1">Belongs to the sel-1 family.</text>
</comment>
<dbReference type="InterPro" id="IPR006597">
    <property type="entry name" value="Sel1-like"/>
</dbReference>
<dbReference type="EMBL" id="PJQM01000316">
    <property type="protein sequence ID" value="RCI05731.1"/>
    <property type="molecule type" value="Genomic_DNA"/>
</dbReference>
<dbReference type="GO" id="GO:0036503">
    <property type="term" value="P:ERAD pathway"/>
    <property type="evidence" value="ECO:0007669"/>
    <property type="project" value="TreeGrafter"/>
</dbReference>
<dbReference type="Gene3D" id="1.25.40.10">
    <property type="entry name" value="Tetratricopeptide repeat domain"/>
    <property type="match status" value="1"/>
</dbReference>
<gene>
    <name evidence="2" type="primary">HRD3_2</name>
    <name evidence="2" type="ORF">CU098_002783</name>
</gene>
<dbReference type="OrthoDB" id="27934at2759"/>
<dbReference type="PANTHER" id="PTHR11102">
    <property type="entry name" value="SEL-1-LIKE PROTEIN"/>
    <property type="match status" value="1"/>
</dbReference>
<proteinExistence type="inferred from homology"/>